<feature type="active site" description="Proton acceptor" evidence="9">
    <location>
        <position position="554"/>
    </location>
</feature>
<dbReference type="InterPro" id="IPR007867">
    <property type="entry name" value="GMC_OxRtase_C"/>
</dbReference>
<reference evidence="12" key="2">
    <citation type="journal article" date="2023" name="IMA Fungus">
        <title>Comparative genomic study of the Penicillium genus elucidates a diverse pangenome and 15 lateral gene transfer events.</title>
        <authorList>
            <person name="Petersen C."/>
            <person name="Sorensen T."/>
            <person name="Nielsen M.R."/>
            <person name="Sondergaard T.E."/>
            <person name="Sorensen J.L."/>
            <person name="Fitzpatrick D.A."/>
            <person name="Frisvad J.C."/>
            <person name="Nielsen K.L."/>
        </authorList>
    </citation>
    <scope>NUCLEOTIDE SEQUENCE</scope>
    <source>
        <strain evidence="12">IBT 26290</strain>
    </source>
</reference>
<dbReference type="PANTHER" id="PTHR11552">
    <property type="entry name" value="GLUCOSE-METHANOL-CHOLINE GMC OXIDOREDUCTASE"/>
    <property type="match status" value="1"/>
</dbReference>
<dbReference type="InterPro" id="IPR000172">
    <property type="entry name" value="GMC_OxRdtase_N"/>
</dbReference>
<keyword evidence="7" id="KW-0285">Flavoprotein</keyword>
<evidence type="ECO:0000256" key="3">
    <source>
        <dbReference type="ARBA" id="ARBA00004496"/>
    </source>
</evidence>
<evidence type="ECO:0000313" key="13">
    <source>
        <dbReference type="Proteomes" id="UP001149163"/>
    </source>
</evidence>
<dbReference type="GO" id="GO:0050660">
    <property type="term" value="F:flavin adenine dinucleotide binding"/>
    <property type="evidence" value="ECO:0007669"/>
    <property type="project" value="InterPro"/>
</dbReference>
<dbReference type="GO" id="GO:0016614">
    <property type="term" value="F:oxidoreductase activity, acting on CH-OH group of donors"/>
    <property type="evidence" value="ECO:0007669"/>
    <property type="project" value="InterPro"/>
</dbReference>
<evidence type="ECO:0000256" key="9">
    <source>
        <dbReference type="PIRSR" id="PIRSR000137-1"/>
    </source>
</evidence>
<comment type="subcellular location">
    <subcellularLocation>
        <location evidence="3">Cytoplasm</location>
    </subcellularLocation>
    <subcellularLocation>
        <location evidence="2">Secreted</location>
        <location evidence="2">Cell wall</location>
    </subcellularLocation>
</comment>
<feature type="active site" description="Proton donor" evidence="9">
    <location>
        <position position="510"/>
    </location>
</feature>
<feature type="binding site" evidence="10">
    <location>
        <position position="225"/>
    </location>
    <ligand>
        <name>FAD</name>
        <dbReference type="ChEBI" id="CHEBI:57692"/>
    </ligand>
</feature>
<proteinExistence type="inferred from homology"/>
<keyword evidence="8 10" id="KW-0274">FAD</keyword>
<evidence type="ECO:0000313" key="12">
    <source>
        <dbReference type="EMBL" id="KAJ5167370.1"/>
    </source>
</evidence>
<dbReference type="Pfam" id="PF05199">
    <property type="entry name" value="GMC_oxred_C"/>
    <property type="match status" value="1"/>
</dbReference>
<dbReference type="Gene3D" id="3.30.560.10">
    <property type="entry name" value="Glucose Oxidase, domain 3"/>
    <property type="match status" value="1"/>
</dbReference>
<keyword evidence="6" id="KW-0134">Cell wall</keyword>
<dbReference type="Proteomes" id="UP001149163">
    <property type="component" value="Unassembled WGS sequence"/>
</dbReference>
<feature type="binding site" evidence="10">
    <location>
        <begin position="18"/>
        <end position="19"/>
    </location>
    <ligand>
        <name>FAD</name>
        <dbReference type="ChEBI" id="CHEBI:57692"/>
    </ligand>
</feature>
<evidence type="ECO:0000256" key="7">
    <source>
        <dbReference type="ARBA" id="ARBA00022630"/>
    </source>
</evidence>
<name>A0A9W9I3R2_9EURO</name>
<dbReference type="SUPFAM" id="SSF54373">
    <property type="entry name" value="FAD-linked reductases, C-terminal domain"/>
    <property type="match status" value="1"/>
</dbReference>
<comment type="similarity">
    <text evidence="4">Belongs to the GMC oxidoreductase family.</text>
</comment>
<dbReference type="GeneID" id="81427452"/>
<dbReference type="GO" id="GO:0005737">
    <property type="term" value="C:cytoplasm"/>
    <property type="evidence" value="ECO:0007669"/>
    <property type="project" value="UniProtKB-SubCell"/>
</dbReference>
<dbReference type="Gene3D" id="3.50.50.60">
    <property type="entry name" value="FAD/NAD(P)-binding domain"/>
    <property type="match status" value="1"/>
</dbReference>
<evidence type="ECO:0000256" key="5">
    <source>
        <dbReference type="ARBA" id="ARBA00022490"/>
    </source>
</evidence>
<feature type="domain" description="Glucose-methanol-choline oxidoreductase N-terminal" evidence="11">
    <location>
        <begin position="265"/>
        <end position="279"/>
    </location>
</feature>
<evidence type="ECO:0000256" key="2">
    <source>
        <dbReference type="ARBA" id="ARBA00004191"/>
    </source>
</evidence>
<keyword evidence="6" id="KW-0964">Secreted</keyword>
<evidence type="ECO:0000256" key="4">
    <source>
        <dbReference type="ARBA" id="ARBA00010790"/>
    </source>
</evidence>
<dbReference type="PANTHER" id="PTHR11552:SF147">
    <property type="entry name" value="CHOLINE DEHYDROGENASE, MITOCHONDRIAL"/>
    <property type="match status" value="1"/>
</dbReference>
<accession>A0A9W9I3R2</accession>
<dbReference type="OrthoDB" id="269227at2759"/>
<sequence length="586" mass="64425">MNSESESIYDYIVCGGGTSGCVVAGRLAENSEIKVLLLEAGQHNKDLENVHMTGGWSNNFDAETDWNFVTPPMVGVDNRQVKLSRGRFLGGCSGCNGTLCIRGCKQDYDDWGLDGWSGEDFFKYMNKAETFHPKPWFQADKESHGYSGPLHTEPHDLAPISNLLLDSFVSQGIPLNHDMFSTGDIPHGCGHAPRTVYEGVRTTGADFITNKNHRGNITIKTNTTVDKVVFTNHGEQLHASGVATKASDGSSLIYYARQEIIISGGAYCSPAVLLRSGIGPKEELAKLKIPCTVSAPGVGRNLMDHLIVFMFYETEQAGLTNDRHVYHDDNFDKTYAEGKEKKSGFLSTFPFGAFAFARMDDRLKDEPLWKNAPRQIGRDPMGLTPKQPNVEFFTTECYGGPKQYDQFPVDHKHAFSMIAELFAPKSRGSVTLKSADPMENPLVDCNYLADPMDVLVLSEACRFGNEIVMNGAGTKDIVKGSWPPNLSHHTYKTREEWVPYIKEHATTCYHAAGTCAMGTEDDTMAVLDEKLQVRGVVGLRVADCSAMPTLHGGHTQMPAYGIGEKCADLIKDTLRMAGNLQPHLGC</sequence>
<dbReference type="RefSeq" id="XP_056543831.1">
    <property type="nucleotide sequence ID" value="XM_056688276.1"/>
</dbReference>
<dbReference type="InterPro" id="IPR012132">
    <property type="entry name" value="GMC_OxRdtase"/>
</dbReference>
<protein>
    <submittedName>
        <fullName evidence="12">Glucose-methanol-choline oxidoreductase</fullName>
    </submittedName>
</protein>
<dbReference type="SUPFAM" id="SSF51905">
    <property type="entry name" value="FAD/NAD(P)-binding domain"/>
    <property type="match status" value="1"/>
</dbReference>
<comment type="cofactor">
    <cofactor evidence="1 10">
        <name>FAD</name>
        <dbReference type="ChEBI" id="CHEBI:57692"/>
    </cofactor>
</comment>
<dbReference type="PIRSF" id="PIRSF000137">
    <property type="entry name" value="Alcohol_oxidase"/>
    <property type="match status" value="1"/>
</dbReference>
<keyword evidence="13" id="KW-1185">Reference proteome</keyword>
<comment type="caution">
    <text evidence="12">The sequence shown here is derived from an EMBL/GenBank/DDBJ whole genome shotgun (WGS) entry which is preliminary data.</text>
</comment>
<evidence type="ECO:0000256" key="8">
    <source>
        <dbReference type="ARBA" id="ARBA00022827"/>
    </source>
</evidence>
<dbReference type="Pfam" id="PF00732">
    <property type="entry name" value="GMC_oxred_N"/>
    <property type="match status" value="1"/>
</dbReference>
<organism evidence="12 13">
    <name type="scientific">Penicillium canariense</name>
    <dbReference type="NCBI Taxonomy" id="189055"/>
    <lineage>
        <taxon>Eukaryota</taxon>
        <taxon>Fungi</taxon>
        <taxon>Dikarya</taxon>
        <taxon>Ascomycota</taxon>
        <taxon>Pezizomycotina</taxon>
        <taxon>Eurotiomycetes</taxon>
        <taxon>Eurotiomycetidae</taxon>
        <taxon>Eurotiales</taxon>
        <taxon>Aspergillaceae</taxon>
        <taxon>Penicillium</taxon>
    </lineage>
</organism>
<evidence type="ECO:0000256" key="1">
    <source>
        <dbReference type="ARBA" id="ARBA00001974"/>
    </source>
</evidence>
<evidence type="ECO:0000259" key="11">
    <source>
        <dbReference type="PROSITE" id="PS00624"/>
    </source>
</evidence>
<reference evidence="12" key="1">
    <citation type="submission" date="2022-11" db="EMBL/GenBank/DDBJ databases">
        <authorList>
            <person name="Petersen C."/>
        </authorList>
    </citation>
    <scope>NUCLEOTIDE SEQUENCE</scope>
    <source>
        <strain evidence="12">IBT 26290</strain>
    </source>
</reference>
<dbReference type="PROSITE" id="PS00624">
    <property type="entry name" value="GMC_OXRED_2"/>
    <property type="match status" value="1"/>
</dbReference>
<evidence type="ECO:0000256" key="6">
    <source>
        <dbReference type="ARBA" id="ARBA00022512"/>
    </source>
</evidence>
<dbReference type="EMBL" id="JAPQKN010000003">
    <property type="protein sequence ID" value="KAJ5167370.1"/>
    <property type="molecule type" value="Genomic_DNA"/>
</dbReference>
<evidence type="ECO:0000256" key="10">
    <source>
        <dbReference type="PIRSR" id="PIRSR000137-2"/>
    </source>
</evidence>
<gene>
    <name evidence="12" type="ORF">N7482_006151</name>
</gene>
<keyword evidence="5" id="KW-0963">Cytoplasm</keyword>
<dbReference type="AlphaFoldDB" id="A0A9W9I3R2"/>
<dbReference type="InterPro" id="IPR036188">
    <property type="entry name" value="FAD/NAD-bd_sf"/>
</dbReference>